<reference evidence="5 6" key="1">
    <citation type="submission" date="2016-10" db="EMBL/GenBank/DDBJ databases">
        <authorList>
            <person name="de Groot N.N."/>
        </authorList>
    </citation>
    <scope>NUCLEOTIDE SEQUENCE [LARGE SCALE GENOMIC DNA]</scope>
    <source>
        <strain evidence="5 6">CGMCC 1.7666</strain>
    </source>
</reference>
<dbReference type="InterPro" id="IPR058647">
    <property type="entry name" value="BSH_CzcB-like"/>
</dbReference>
<proteinExistence type="inferred from homology"/>
<evidence type="ECO:0000313" key="6">
    <source>
        <dbReference type="Proteomes" id="UP000199569"/>
    </source>
</evidence>
<dbReference type="EMBL" id="FMVJ01000002">
    <property type="protein sequence ID" value="SCX91817.1"/>
    <property type="molecule type" value="Genomic_DNA"/>
</dbReference>
<gene>
    <name evidence="5" type="ORF">SAMN02927923_00300</name>
</gene>
<dbReference type="AlphaFoldDB" id="A0A1G5BP23"/>
<evidence type="ECO:0000313" key="5">
    <source>
        <dbReference type="EMBL" id="SCX91817.1"/>
    </source>
</evidence>
<dbReference type="PANTHER" id="PTHR30469">
    <property type="entry name" value="MULTIDRUG RESISTANCE PROTEIN MDTA"/>
    <property type="match status" value="1"/>
</dbReference>
<dbReference type="Gene3D" id="1.10.287.470">
    <property type="entry name" value="Helix hairpin bin"/>
    <property type="match status" value="1"/>
</dbReference>
<dbReference type="InterPro" id="IPR058792">
    <property type="entry name" value="Beta-barrel_RND_2"/>
</dbReference>
<sequence length="370" mass="39518">MKKKTTAALVVLGISALGIGSARYLKNDTAQAVVQPSAPVVTELARSETFAVRKADLRFTVPLAGTLRPVNQTTLKSQVAAQVAEVLVQEGQPVKKGDVLVRLDTEDLKSRLNERVANLESAKAQFALAEKNRQMKLSLQDKGYAAQASVNEVESAFRAAQATVRAQEAQVEQARKALEDGVVRAPIDGFVSERAVNPGDKAAVDGKLLVLIDLAELEIEAPVPTNEIGLIAVGQRALFRVPGLEGREFSGLVERINPTAKTGSRSIPVYIRVENGDRILRGGMFASGDIVVREVQDVVAVPPEAVRGDQNHRYVLKLDGETIARQQVEVSKDATASLVAVTSGLREGDIVVSAGSIILEPGTPVRIGDK</sequence>
<dbReference type="Pfam" id="PF25954">
    <property type="entry name" value="Beta-barrel_RND_2"/>
    <property type="match status" value="1"/>
</dbReference>
<dbReference type="Gene3D" id="2.40.420.20">
    <property type="match status" value="1"/>
</dbReference>
<comment type="similarity">
    <text evidence="1">Belongs to the membrane fusion protein (MFP) (TC 8.A.1) family.</text>
</comment>
<evidence type="ECO:0000256" key="1">
    <source>
        <dbReference type="ARBA" id="ARBA00009477"/>
    </source>
</evidence>
<dbReference type="Pfam" id="PF25973">
    <property type="entry name" value="BSH_CzcB"/>
    <property type="match status" value="1"/>
</dbReference>
<dbReference type="PRINTS" id="PR01490">
    <property type="entry name" value="RTXTOXIND"/>
</dbReference>
<protein>
    <submittedName>
        <fullName evidence="5">RND family efflux transporter, MFP subunit</fullName>
    </submittedName>
</protein>
<dbReference type="GO" id="GO:0015562">
    <property type="term" value="F:efflux transmembrane transporter activity"/>
    <property type="evidence" value="ECO:0007669"/>
    <property type="project" value="TreeGrafter"/>
</dbReference>
<name>A0A1G5BP23_9HYPH</name>
<evidence type="ECO:0000259" key="4">
    <source>
        <dbReference type="Pfam" id="PF25973"/>
    </source>
</evidence>
<dbReference type="GO" id="GO:1990281">
    <property type="term" value="C:efflux pump complex"/>
    <property type="evidence" value="ECO:0007669"/>
    <property type="project" value="TreeGrafter"/>
</dbReference>
<accession>A0A1G5BP23</accession>
<dbReference type="InterPro" id="IPR006143">
    <property type="entry name" value="RND_pump_MFP"/>
</dbReference>
<evidence type="ECO:0000256" key="2">
    <source>
        <dbReference type="SAM" id="Coils"/>
    </source>
</evidence>
<dbReference type="NCBIfam" id="TIGR01730">
    <property type="entry name" value="RND_mfp"/>
    <property type="match status" value="1"/>
</dbReference>
<keyword evidence="6" id="KW-1185">Reference proteome</keyword>
<feature type="coiled-coil region" evidence="2">
    <location>
        <begin position="150"/>
        <end position="177"/>
    </location>
</feature>
<dbReference type="STRING" id="549386.SAMN02927923_00300"/>
<dbReference type="Gene3D" id="2.40.30.170">
    <property type="match status" value="1"/>
</dbReference>
<dbReference type="RefSeq" id="WP_175493726.1">
    <property type="nucleotide sequence ID" value="NZ_FMVJ01000002.1"/>
</dbReference>
<keyword evidence="2" id="KW-0175">Coiled coil</keyword>
<dbReference type="SUPFAM" id="SSF111369">
    <property type="entry name" value="HlyD-like secretion proteins"/>
    <property type="match status" value="1"/>
</dbReference>
<organism evidence="5 6">
    <name type="scientific">Microvirga guangxiensis</name>
    <dbReference type="NCBI Taxonomy" id="549386"/>
    <lineage>
        <taxon>Bacteria</taxon>
        <taxon>Pseudomonadati</taxon>
        <taxon>Pseudomonadota</taxon>
        <taxon>Alphaproteobacteria</taxon>
        <taxon>Hyphomicrobiales</taxon>
        <taxon>Methylobacteriaceae</taxon>
        <taxon>Microvirga</taxon>
    </lineage>
</organism>
<feature type="domain" description="CusB-like beta-barrel" evidence="3">
    <location>
        <begin position="219"/>
        <end position="288"/>
    </location>
</feature>
<dbReference type="Gene3D" id="2.40.50.100">
    <property type="match status" value="1"/>
</dbReference>
<evidence type="ECO:0000259" key="3">
    <source>
        <dbReference type="Pfam" id="PF25954"/>
    </source>
</evidence>
<dbReference type="PANTHER" id="PTHR30469:SF33">
    <property type="entry name" value="SLR1207 PROTEIN"/>
    <property type="match status" value="1"/>
</dbReference>
<dbReference type="Proteomes" id="UP000199569">
    <property type="component" value="Unassembled WGS sequence"/>
</dbReference>
<feature type="domain" description="CzcB-like barrel-sandwich hybrid" evidence="4">
    <location>
        <begin position="75"/>
        <end position="210"/>
    </location>
</feature>